<reference evidence="5 6" key="1">
    <citation type="submission" date="2019-09" db="EMBL/GenBank/DDBJ databases">
        <title>Phylogeny of genus Pseudoclavibacter and closely related genus.</title>
        <authorList>
            <person name="Li Y."/>
        </authorList>
    </citation>
    <scope>NUCLEOTIDE SEQUENCE [LARGE SCALE GENOMIC DNA]</scope>
    <source>
        <strain evidence="5 6">EGI 60007</strain>
    </source>
</reference>
<dbReference type="PIRSF" id="PIRSF016578">
    <property type="entry name" value="HsaA"/>
    <property type="match status" value="1"/>
</dbReference>
<dbReference type="Pfam" id="PF08028">
    <property type="entry name" value="Acyl-CoA_dh_2"/>
    <property type="match status" value="1"/>
</dbReference>
<dbReference type="EMBL" id="WBJY01000002">
    <property type="protein sequence ID" value="KAB1648203.1"/>
    <property type="molecule type" value="Genomic_DNA"/>
</dbReference>
<accession>A0A6H9WC08</accession>
<feature type="compositionally biased region" description="Low complexity" evidence="2">
    <location>
        <begin position="7"/>
        <end position="22"/>
    </location>
</feature>
<dbReference type="SUPFAM" id="SSF56645">
    <property type="entry name" value="Acyl-CoA dehydrogenase NM domain-like"/>
    <property type="match status" value="1"/>
</dbReference>
<dbReference type="Gene3D" id="2.40.110.10">
    <property type="entry name" value="Butyryl-CoA Dehydrogenase, subunit A, domain 2"/>
    <property type="match status" value="1"/>
</dbReference>
<dbReference type="InterPro" id="IPR009100">
    <property type="entry name" value="AcylCoA_DH/oxidase_NM_dom_sf"/>
</dbReference>
<name>A0A6H9WC08_9MICO</name>
<keyword evidence="1" id="KW-0560">Oxidoreductase</keyword>
<dbReference type="Pfam" id="PF02771">
    <property type="entry name" value="Acyl-CoA_dh_N"/>
    <property type="match status" value="1"/>
</dbReference>
<evidence type="ECO:0000256" key="2">
    <source>
        <dbReference type="SAM" id="MobiDB-lite"/>
    </source>
</evidence>
<dbReference type="InterPro" id="IPR013107">
    <property type="entry name" value="Acyl-CoA_DH_C"/>
</dbReference>
<evidence type="ECO:0000313" key="6">
    <source>
        <dbReference type="Proteomes" id="UP000431744"/>
    </source>
</evidence>
<evidence type="ECO:0008006" key="7">
    <source>
        <dbReference type="Google" id="ProtNLM"/>
    </source>
</evidence>
<dbReference type="Gene3D" id="1.10.540.10">
    <property type="entry name" value="Acyl-CoA dehydrogenase/oxidase, N-terminal domain"/>
    <property type="match status" value="1"/>
</dbReference>
<dbReference type="InterPro" id="IPR036250">
    <property type="entry name" value="AcylCo_DH-like_C"/>
</dbReference>
<dbReference type="OrthoDB" id="3404950at2"/>
<dbReference type="InterPro" id="IPR013786">
    <property type="entry name" value="AcylCoA_DH/ox_N"/>
</dbReference>
<evidence type="ECO:0000313" key="5">
    <source>
        <dbReference type="EMBL" id="KAB1648203.1"/>
    </source>
</evidence>
<evidence type="ECO:0000259" key="3">
    <source>
        <dbReference type="Pfam" id="PF02771"/>
    </source>
</evidence>
<protein>
    <recommendedName>
        <fullName evidence="7">Acyl-CoA dehydrogenase</fullName>
    </recommendedName>
</protein>
<feature type="region of interest" description="Disordered" evidence="2">
    <location>
        <begin position="1"/>
        <end position="42"/>
    </location>
</feature>
<organism evidence="5 6">
    <name type="scientific">Pseudoclavibacter endophyticus</name>
    <dbReference type="NCBI Taxonomy" id="1778590"/>
    <lineage>
        <taxon>Bacteria</taxon>
        <taxon>Bacillati</taxon>
        <taxon>Actinomycetota</taxon>
        <taxon>Actinomycetes</taxon>
        <taxon>Micrococcales</taxon>
        <taxon>Microbacteriaceae</taxon>
        <taxon>Pseudoclavibacter</taxon>
    </lineage>
</organism>
<dbReference type="Gene3D" id="1.20.140.10">
    <property type="entry name" value="Butyryl-CoA Dehydrogenase, subunit A, domain 3"/>
    <property type="match status" value="1"/>
</dbReference>
<evidence type="ECO:0000256" key="1">
    <source>
        <dbReference type="ARBA" id="ARBA00023002"/>
    </source>
</evidence>
<sequence>MTNSDTATPTEAAPAAPSAASHPPRPHETASPAGASGNGDERAAELLARARELGPIFEGAARDAELERRLPDRVAQAMRDAGIFWMKSPVELGGSELDPIGFSDVLEEIAYHDASAAWATMVGNGTTGTMAGWLPAEGVAELFGGERLPIVAGQFTPRGTAVPVDGGYRVTGKWGFGSGIDHADWVVGGCIVEGTGAPIFAVVPKAEANVLGNWNAAALQGTGSHDFTLEEVFVPASRAMPAYGGIPQRGGAIFRQPIMIFISNELSPIVVGIARRAIDDMIALAETTTRSLAGGLPSRASFLKALGKAEAMWQAARAVYRGAAQDGYGVVAAGGEIDEDTVAELRARHTLAAELCDELVRDLFRYGGGRVLSVEAPMQRHLRNLLGVLQHIYLSEENYELAGAARLKR</sequence>
<feature type="domain" description="Acyl-CoA dehydrogenase C-terminal" evidence="4">
    <location>
        <begin position="267"/>
        <end position="395"/>
    </location>
</feature>
<evidence type="ECO:0000259" key="4">
    <source>
        <dbReference type="Pfam" id="PF08028"/>
    </source>
</evidence>
<dbReference type="Proteomes" id="UP000431744">
    <property type="component" value="Unassembled WGS sequence"/>
</dbReference>
<keyword evidence="6" id="KW-1185">Reference proteome</keyword>
<proteinExistence type="predicted"/>
<dbReference type="AlphaFoldDB" id="A0A6H9WC08"/>
<feature type="domain" description="Acyl-CoA dehydrogenase/oxidase N-terminal" evidence="3">
    <location>
        <begin position="61"/>
        <end position="127"/>
    </location>
</feature>
<dbReference type="GO" id="GO:0016627">
    <property type="term" value="F:oxidoreductase activity, acting on the CH-CH group of donors"/>
    <property type="evidence" value="ECO:0007669"/>
    <property type="project" value="InterPro"/>
</dbReference>
<dbReference type="InterPro" id="IPR037069">
    <property type="entry name" value="AcylCoA_DH/ox_N_sf"/>
</dbReference>
<gene>
    <name evidence="5" type="ORF">F8O04_10835</name>
</gene>
<comment type="caution">
    <text evidence="5">The sequence shown here is derived from an EMBL/GenBank/DDBJ whole genome shotgun (WGS) entry which is preliminary data.</text>
</comment>
<dbReference type="InterPro" id="IPR046373">
    <property type="entry name" value="Acyl-CoA_Oxase/DH_mid-dom_sf"/>
</dbReference>
<dbReference type="GO" id="GO:0050660">
    <property type="term" value="F:flavin adenine dinucleotide binding"/>
    <property type="evidence" value="ECO:0007669"/>
    <property type="project" value="InterPro"/>
</dbReference>
<dbReference type="SUPFAM" id="SSF47203">
    <property type="entry name" value="Acyl-CoA dehydrogenase C-terminal domain-like"/>
    <property type="match status" value="1"/>
</dbReference>
<dbReference type="RefSeq" id="WP_158029398.1">
    <property type="nucleotide sequence ID" value="NZ_BMHG01000001.1"/>
</dbReference>